<dbReference type="FunFam" id="3.40.50.720:FF:000084">
    <property type="entry name" value="Short-chain dehydrogenase reductase"/>
    <property type="match status" value="1"/>
</dbReference>
<feature type="domain" description="Ketoreductase" evidence="3">
    <location>
        <begin position="10"/>
        <end position="205"/>
    </location>
</feature>
<evidence type="ECO:0000313" key="4">
    <source>
        <dbReference type="EMBL" id="AJG23149.1"/>
    </source>
</evidence>
<gene>
    <name evidence="4" type="ORF">RR42_s1561</name>
</gene>
<dbReference type="PRINTS" id="PR00081">
    <property type="entry name" value="GDHRDH"/>
</dbReference>
<dbReference type="CDD" id="cd05233">
    <property type="entry name" value="SDR_c"/>
    <property type="match status" value="1"/>
</dbReference>
<dbReference type="RefSeq" id="WP_043354849.1">
    <property type="nucleotide sequence ID" value="NZ_CP010537.1"/>
</dbReference>
<reference evidence="4 5" key="1">
    <citation type="journal article" date="2015" name="Genome Announc.">
        <title>Complete Genome Sequence of Cupriavidus basilensis 4G11, Isolated from the Oak Ridge Field Research Center Site.</title>
        <authorList>
            <person name="Ray J."/>
            <person name="Waters R.J."/>
            <person name="Skerker J.M."/>
            <person name="Kuehl J.V."/>
            <person name="Price M.N."/>
            <person name="Huang J."/>
            <person name="Chakraborty R."/>
            <person name="Arkin A.P."/>
            <person name="Deutschbauer A."/>
        </authorList>
    </citation>
    <scope>NUCLEOTIDE SEQUENCE [LARGE SCALE GENOMIC DNA]</scope>
    <source>
        <strain evidence="4">4G11</strain>
    </source>
</reference>
<dbReference type="SUPFAM" id="SSF51735">
    <property type="entry name" value="NAD(P)-binding Rossmann-fold domains"/>
    <property type="match status" value="1"/>
</dbReference>
<accession>A0A0C4YMA3</accession>
<dbReference type="STRING" id="68895.RR42_s1561"/>
<dbReference type="EMBL" id="CP010537">
    <property type="protein sequence ID" value="AJG23149.1"/>
    <property type="molecule type" value="Genomic_DNA"/>
</dbReference>
<proteinExistence type="inferred from homology"/>
<dbReference type="Pfam" id="PF13561">
    <property type="entry name" value="adh_short_C2"/>
    <property type="match status" value="1"/>
</dbReference>
<dbReference type="Proteomes" id="UP000031843">
    <property type="component" value="Chromosome secondary"/>
</dbReference>
<dbReference type="SMART" id="SM00822">
    <property type="entry name" value="PKS_KR"/>
    <property type="match status" value="1"/>
</dbReference>
<dbReference type="AlphaFoldDB" id="A0A0C4YMA3"/>
<evidence type="ECO:0000259" key="3">
    <source>
        <dbReference type="SMART" id="SM00822"/>
    </source>
</evidence>
<sequence>MQNLFDLSGRVAVITGSTKGMGLEMARALGACGAALVVSGRDQATSEAVAAALDGEGFKAKGIACDIGNVESVQAFARQALDAYGRVDALVLNAAGSGAAGALLSQGPDVLEQAMAGNVRGNLVLVNALAPQMIERGDGAVIFMSSIAAKRGSAMLGMYSITKAATDGAVRSLALELGPKGINVNAINPGPVRTEFSREALWGNPEQEARLAAAIPMRRIGEAKDVAGLAVLLASPAGRFIHGQSIGVDGGLSA</sequence>
<dbReference type="PANTHER" id="PTHR43943">
    <property type="entry name" value="DEHYDROGENASE/REDUCTASE (SDR FAMILY) MEMBER 4"/>
    <property type="match status" value="1"/>
</dbReference>
<keyword evidence="5" id="KW-1185">Reference proteome</keyword>
<dbReference type="GO" id="GO:0016491">
    <property type="term" value="F:oxidoreductase activity"/>
    <property type="evidence" value="ECO:0007669"/>
    <property type="project" value="UniProtKB-KW"/>
</dbReference>
<protein>
    <recommendedName>
        <fullName evidence="3">Ketoreductase domain-containing protein</fullName>
    </recommendedName>
</protein>
<dbReference type="InterPro" id="IPR036291">
    <property type="entry name" value="NAD(P)-bd_dom_sf"/>
</dbReference>
<dbReference type="KEGG" id="cbw:RR42_s1561"/>
<dbReference type="PANTHER" id="PTHR43943:SF17">
    <property type="entry name" value="3-PHENYLPROPIONATE-DIHYDRODIOL_CINNAMIC ACID-DIHYDRODIOL DEHYDROGENASE"/>
    <property type="match status" value="1"/>
</dbReference>
<name>A0A0C4YMA3_9BURK</name>
<dbReference type="InterPro" id="IPR057326">
    <property type="entry name" value="KR_dom"/>
</dbReference>
<dbReference type="InterPro" id="IPR002347">
    <property type="entry name" value="SDR_fam"/>
</dbReference>
<evidence type="ECO:0000256" key="2">
    <source>
        <dbReference type="ARBA" id="ARBA00023002"/>
    </source>
</evidence>
<dbReference type="Gene3D" id="3.40.50.720">
    <property type="entry name" value="NAD(P)-binding Rossmann-like Domain"/>
    <property type="match status" value="1"/>
</dbReference>
<evidence type="ECO:0000313" key="5">
    <source>
        <dbReference type="Proteomes" id="UP000031843"/>
    </source>
</evidence>
<dbReference type="OrthoDB" id="9803333at2"/>
<organism evidence="4 5">
    <name type="scientific">Cupriavidus basilensis</name>
    <dbReference type="NCBI Taxonomy" id="68895"/>
    <lineage>
        <taxon>Bacteria</taxon>
        <taxon>Pseudomonadati</taxon>
        <taxon>Pseudomonadota</taxon>
        <taxon>Betaproteobacteria</taxon>
        <taxon>Burkholderiales</taxon>
        <taxon>Burkholderiaceae</taxon>
        <taxon>Cupriavidus</taxon>
    </lineage>
</organism>
<evidence type="ECO:0000256" key="1">
    <source>
        <dbReference type="ARBA" id="ARBA00006484"/>
    </source>
</evidence>
<keyword evidence="2" id="KW-0560">Oxidoreductase</keyword>
<comment type="similarity">
    <text evidence="1">Belongs to the short-chain dehydrogenases/reductases (SDR) family.</text>
</comment>